<evidence type="ECO:0000313" key="2">
    <source>
        <dbReference type="EMBL" id="TWU67005.1"/>
    </source>
</evidence>
<reference evidence="2 3" key="1">
    <citation type="submission" date="2019-02" db="EMBL/GenBank/DDBJ databases">
        <title>Deep-cultivation of Planctomycetes and their phenomic and genomic characterization uncovers novel biology.</title>
        <authorList>
            <person name="Wiegand S."/>
            <person name="Jogler M."/>
            <person name="Boedeker C."/>
            <person name="Pinto D."/>
            <person name="Vollmers J."/>
            <person name="Rivas-Marin E."/>
            <person name="Kohn T."/>
            <person name="Peeters S.H."/>
            <person name="Heuer A."/>
            <person name="Rast P."/>
            <person name="Oberbeckmann S."/>
            <person name="Bunk B."/>
            <person name="Jeske O."/>
            <person name="Meyerdierks A."/>
            <person name="Storesund J.E."/>
            <person name="Kallscheuer N."/>
            <person name="Luecker S."/>
            <person name="Lage O.M."/>
            <person name="Pohl T."/>
            <person name="Merkel B.J."/>
            <person name="Hornburger P."/>
            <person name="Mueller R.-W."/>
            <person name="Bruemmer F."/>
            <person name="Labrenz M."/>
            <person name="Spormann A.M."/>
            <person name="Op Den Camp H."/>
            <person name="Overmann J."/>
            <person name="Amann R."/>
            <person name="Jetten M.S.M."/>
            <person name="Mascher T."/>
            <person name="Medema M.H."/>
            <person name="Devos D.P."/>
            <person name="Kaster A.-K."/>
            <person name="Ovreas L."/>
            <person name="Rohde M."/>
            <person name="Galperin M.Y."/>
            <person name="Jogler C."/>
        </authorList>
    </citation>
    <scope>NUCLEOTIDE SEQUENCE [LARGE SCALE GENOMIC DNA]</scope>
    <source>
        <strain evidence="2 3">V7</strain>
    </source>
</reference>
<organism evidence="2 3">
    <name type="scientific">Crateriforma conspicua</name>
    <dbReference type="NCBI Taxonomy" id="2527996"/>
    <lineage>
        <taxon>Bacteria</taxon>
        <taxon>Pseudomonadati</taxon>
        <taxon>Planctomycetota</taxon>
        <taxon>Planctomycetia</taxon>
        <taxon>Planctomycetales</taxon>
        <taxon>Planctomycetaceae</taxon>
        <taxon>Crateriforma</taxon>
    </lineage>
</organism>
<dbReference type="SUPFAM" id="SSF53756">
    <property type="entry name" value="UDP-Glycosyltransferase/glycogen phosphorylase"/>
    <property type="match status" value="1"/>
</dbReference>
<proteinExistence type="predicted"/>
<name>A0A5C6FZG1_9PLAN</name>
<feature type="domain" description="Glycosyl transferase family 1" evidence="1">
    <location>
        <begin position="206"/>
        <end position="346"/>
    </location>
</feature>
<dbReference type="InterPro" id="IPR001296">
    <property type="entry name" value="Glyco_trans_1"/>
</dbReference>
<dbReference type="GO" id="GO:0016757">
    <property type="term" value="F:glycosyltransferase activity"/>
    <property type="evidence" value="ECO:0007669"/>
    <property type="project" value="TreeGrafter"/>
</dbReference>
<evidence type="ECO:0000313" key="3">
    <source>
        <dbReference type="Proteomes" id="UP000316476"/>
    </source>
</evidence>
<dbReference type="Pfam" id="PF00534">
    <property type="entry name" value="Glycos_transf_1"/>
    <property type="match status" value="1"/>
</dbReference>
<dbReference type="EMBL" id="SJPZ01000001">
    <property type="protein sequence ID" value="TWU67005.1"/>
    <property type="molecule type" value="Genomic_DNA"/>
</dbReference>
<dbReference type="PANTHER" id="PTHR45947">
    <property type="entry name" value="SULFOQUINOVOSYL TRANSFERASE SQD2"/>
    <property type="match status" value="1"/>
</dbReference>
<dbReference type="RefSeq" id="WP_146413511.1">
    <property type="nucleotide sequence ID" value="NZ_SJPZ01000001.1"/>
</dbReference>
<evidence type="ECO:0000259" key="1">
    <source>
        <dbReference type="Pfam" id="PF00534"/>
    </source>
</evidence>
<comment type="caution">
    <text evidence="2">The sequence shown here is derived from an EMBL/GenBank/DDBJ whole genome shotgun (WGS) entry which is preliminary data.</text>
</comment>
<dbReference type="Gene3D" id="3.40.50.2000">
    <property type="entry name" value="Glycogen Phosphorylase B"/>
    <property type="match status" value="2"/>
</dbReference>
<dbReference type="OrthoDB" id="9790710at2"/>
<keyword evidence="2" id="KW-0808">Transferase</keyword>
<accession>A0A5C6FZG1</accession>
<dbReference type="AlphaFoldDB" id="A0A5C6FZG1"/>
<dbReference type="Proteomes" id="UP000316476">
    <property type="component" value="Unassembled WGS sequence"/>
</dbReference>
<dbReference type="InterPro" id="IPR050194">
    <property type="entry name" value="Glycosyltransferase_grp1"/>
</dbReference>
<dbReference type="CDD" id="cd03801">
    <property type="entry name" value="GT4_PimA-like"/>
    <property type="match status" value="1"/>
</dbReference>
<gene>
    <name evidence="2" type="ORF">V7x_25770</name>
</gene>
<dbReference type="PANTHER" id="PTHR45947:SF3">
    <property type="entry name" value="SULFOQUINOVOSYL TRANSFERASE SQD2"/>
    <property type="match status" value="1"/>
</dbReference>
<sequence>MEADHPETREKCDERSIRVAFVGNVVANYRKPFFEALAAKPDLSVSVFYGHAPGVVSLRKVDKISGVKMRPVAVWGTERLMAWQFLPLAELSRDFDVIVYYSNPRYISTVLFATLHLLRGKSVVLNNHYKTAGRPRLSEWVRLKWTKAFPNILVYTRQEADRMRQDGFRKHRIEGWGNGLDSASIQSAIEHWNEDALRTWAERQNFAGRPILLSVGRLIDRNQFHLIAEVLASSDFRSKFLWCIIGDGPMESSLKQLVRELGVDQSVRFCGPIHDELDLAPWFLTSKMLVHPGPIGLALIHAFNYGLPVVTHDNRRMHNPEFDAVRQNANAFLFTPGNKAELMRAIGRCSYYIDALTKSGSYEAWRQDVIEKVRTNFSTEIMAARTAEFIRDVADDQTHRCDARL</sequence>
<protein>
    <submittedName>
        <fullName evidence="2">Glycosyl transferases group 1</fullName>
    </submittedName>
</protein>